<dbReference type="Proteomes" id="UP000027920">
    <property type="component" value="Unassembled WGS sequence"/>
</dbReference>
<reference evidence="2 3" key="1">
    <citation type="submission" date="2013-03" db="EMBL/GenBank/DDBJ databases">
        <title>The Genome Sequence of Exophiala aquamarina CBS 119918.</title>
        <authorList>
            <consortium name="The Broad Institute Genomics Platform"/>
            <person name="Cuomo C."/>
            <person name="de Hoog S."/>
            <person name="Gorbushina A."/>
            <person name="Walker B."/>
            <person name="Young S.K."/>
            <person name="Zeng Q."/>
            <person name="Gargeya S."/>
            <person name="Fitzgerald M."/>
            <person name="Haas B."/>
            <person name="Abouelleil A."/>
            <person name="Allen A.W."/>
            <person name="Alvarado L."/>
            <person name="Arachchi H.M."/>
            <person name="Berlin A.M."/>
            <person name="Chapman S.B."/>
            <person name="Gainer-Dewar J."/>
            <person name="Goldberg J."/>
            <person name="Griggs A."/>
            <person name="Gujja S."/>
            <person name="Hansen M."/>
            <person name="Howarth C."/>
            <person name="Imamovic A."/>
            <person name="Ireland A."/>
            <person name="Larimer J."/>
            <person name="McCowan C."/>
            <person name="Murphy C."/>
            <person name="Pearson M."/>
            <person name="Poon T.W."/>
            <person name="Priest M."/>
            <person name="Roberts A."/>
            <person name="Saif S."/>
            <person name="Shea T."/>
            <person name="Sisk P."/>
            <person name="Sykes S."/>
            <person name="Wortman J."/>
            <person name="Nusbaum C."/>
            <person name="Birren B."/>
        </authorList>
    </citation>
    <scope>NUCLEOTIDE SEQUENCE [LARGE SCALE GENOMIC DNA]</scope>
    <source>
        <strain evidence="2 3">CBS 119918</strain>
    </source>
</reference>
<dbReference type="Gene3D" id="3.10.129.10">
    <property type="entry name" value="Hotdog Thioesterase"/>
    <property type="match status" value="1"/>
</dbReference>
<protein>
    <recommendedName>
        <fullName evidence="1">MaoC-like domain-containing protein</fullName>
    </recommendedName>
</protein>
<dbReference type="PANTHER" id="PTHR43841">
    <property type="entry name" value="3-HYDROXYACYL-THIOESTER DEHYDRATASE HTDX-RELATED"/>
    <property type="match status" value="1"/>
</dbReference>
<dbReference type="EMBL" id="AMGV01000003">
    <property type="protein sequence ID" value="KEF59127.1"/>
    <property type="molecule type" value="Genomic_DNA"/>
</dbReference>
<evidence type="ECO:0000313" key="2">
    <source>
        <dbReference type="EMBL" id="KEF59127.1"/>
    </source>
</evidence>
<dbReference type="STRING" id="1182545.A0A072PH98"/>
<proteinExistence type="predicted"/>
<evidence type="ECO:0000259" key="1">
    <source>
        <dbReference type="Pfam" id="PF01575"/>
    </source>
</evidence>
<organism evidence="2 3">
    <name type="scientific">Exophiala aquamarina CBS 119918</name>
    <dbReference type="NCBI Taxonomy" id="1182545"/>
    <lineage>
        <taxon>Eukaryota</taxon>
        <taxon>Fungi</taxon>
        <taxon>Dikarya</taxon>
        <taxon>Ascomycota</taxon>
        <taxon>Pezizomycotina</taxon>
        <taxon>Eurotiomycetes</taxon>
        <taxon>Chaetothyriomycetidae</taxon>
        <taxon>Chaetothyriales</taxon>
        <taxon>Herpotrichiellaceae</taxon>
        <taxon>Exophiala</taxon>
    </lineage>
</organism>
<sequence>MPLRTTPQNLADYICAVRGKPVDKFEWNNVQVSMILSAWTEPAMLLLLATRTCKIRPLGAVNVRNRMEMLRPDLCKPGDFGHFDRAVLSAVYSKSVRSVKRGLEIDLIVSLNVPDSQGRLTDAFRQVFTILQFTNTVPVTLKTSKSVQKTLSWQRPVQASFSMRHQEPTLWAEVCKDYNPIHTSTMAAKVLGFPGKLAHGNHVVAKAWIALLQANKHPDDIALSTTLEPVWLQVSFKRPIVMPARLEALYGQTLLPHDSQEAINFQVVSKDKVRLAGSIGTLY</sequence>
<gene>
    <name evidence="2" type="ORF">A1O9_03971</name>
</gene>
<dbReference type="VEuPathDB" id="FungiDB:A1O9_03971"/>
<dbReference type="InterPro" id="IPR002539">
    <property type="entry name" value="MaoC-like_dom"/>
</dbReference>
<dbReference type="SUPFAM" id="SSF54637">
    <property type="entry name" value="Thioesterase/thiol ester dehydrase-isomerase"/>
    <property type="match status" value="1"/>
</dbReference>
<dbReference type="OrthoDB" id="533830at2759"/>
<dbReference type="Pfam" id="PF01575">
    <property type="entry name" value="MaoC_dehydratas"/>
    <property type="match status" value="1"/>
</dbReference>
<keyword evidence="3" id="KW-1185">Reference proteome</keyword>
<dbReference type="GeneID" id="25278904"/>
<dbReference type="AlphaFoldDB" id="A0A072PH98"/>
<accession>A0A072PH98</accession>
<dbReference type="HOGENOM" id="CLU_060990_0_0_1"/>
<dbReference type="InterPro" id="IPR029069">
    <property type="entry name" value="HotDog_dom_sf"/>
</dbReference>
<evidence type="ECO:0000313" key="3">
    <source>
        <dbReference type="Proteomes" id="UP000027920"/>
    </source>
</evidence>
<feature type="domain" description="MaoC-like" evidence="1">
    <location>
        <begin position="161"/>
        <end position="212"/>
    </location>
</feature>
<comment type="caution">
    <text evidence="2">The sequence shown here is derived from an EMBL/GenBank/DDBJ whole genome shotgun (WGS) entry which is preliminary data.</text>
</comment>
<name>A0A072PH98_9EURO</name>
<dbReference type="PANTHER" id="PTHR43841:SF1">
    <property type="entry name" value="3-HYDROXYACYL-THIOESTER DEHYDRATASE X"/>
    <property type="match status" value="1"/>
</dbReference>
<dbReference type="RefSeq" id="XP_013261717.1">
    <property type="nucleotide sequence ID" value="XM_013406263.1"/>
</dbReference>